<dbReference type="EMBL" id="CAJNOO010001050">
    <property type="protein sequence ID" value="CAF1086694.1"/>
    <property type="molecule type" value="Genomic_DNA"/>
</dbReference>
<protein>
    <submittedName>
        <fullName evidence="1">Uncharacterized protein</fullName>
    </submittedName>
</protein>
<dbReference type="Proteomes" id="UP000663882">
    <property type="component" value="Unassembled WGS sequence"/>
</dbReference>
<evidence type="ECO:0000313" key="5">
    <source>
        <dbReference type="Proteomes" id="UP000663882"/>
    </source>
</evidence>
<dbReference type="Proteomes" id="UP000663823">
    <property type="component" value="Unassembled WGS sequence"/>
</dbReference>
<name>A0A814N0T3_9BILA</name>
<dbReference type="EMBL" id="CAJOBE010007081">
    <property type="protein sequence ID" value="CAF4026228.1"/>
    <property type="molecule type" value="Genomic_DNA"/>
</dbReference>
<evidence type="ECO:0000313" key="2">
    <source>
        <dbReference type="EMBL" id="CAF1530351.1"/>
    </source>
</evidence>
<proteinExistence type="predicted"/>
<dbReference type="AlphaFoldDB" id="A0A814N0T3"/>
<dbReference type="OrthoDB" id="9973036at2759"/>
<comment type="caution">
    <text evidence="1">The sequence shown here is derived from an EMBL/GenBank/DDBJ whole genome shotgun (WGS) entry which is preliminary data.</text>
</comment>
<dbReference type="Proteomes" id="UP000663889">
    <property type="component" value="Unassembled WGS sequence"/>
</dbReference>
<evidence type="ECO:0000313" key="1">
    <source>
        <dbReference type="EMBL" id="CAF1086694.1"/>
    </source>
</evidence>
<evidence type="ECO:0000313" key="3">
    <source>
        <dbReference type="EMBL" id="CAF4026228.1"/>
    </source>
</evidence>
<sequence>MDCEDIDFNRTEQITSWLTNNEQHEYQSKTLPDKNNGRFAYLPLFPTKSVGIDDCLLLANVLVTRLLPHEITRRQHRAYTADALILTCTTLNIVYAMTCPCGYYDYINSTAKTLTDAMAYHRKHGNRIIYEKLTGSALFRGSLLDPEEQEKDMANKMRLYQHSARCPVALRAFLDCNPIYWRFIPLYWKDALSDNTTYYRGHTVRDPILANVMATTAIHSHHLAQYLDRVPLPPAAYVFSYRQLQKQRIFFERFVNSSIHELPYAVLDLYKMAIIAILPDDHSILLRYIIETLFIIHGETKLNMICPIGSDVERRYGPPYNSVWCANLNYSSI</sequence>
<gene>
    <name evidence="3" type="ORF">FNK824_LOCUS27372</name>
    <name evidence="4" type="ORF">OTI717_LOCUS35166</name>
    <name evidence="1" type="ORF">RFH988_LOCUS18581</name>
    <name evidence="2" type="ORF">SEV965_LOCUS37495</name>
</gene>
<reference evidence="1" key="1">
    <citation type="submission" date="2021-02" db="EMBL/GenBank/DDBJ databases">
        <authorList>
            <person name="Nowell W R."/>
        </authorList>
    </citation>
    <scope>NUCLEOTIDE SEQUENCE</scope>
</reference>
<dbReference type="Proteomes" id="UP000663874">
    <property type="component" value="Unassembled WGS sequence"/>
</dbReference>
<accession>A0A814N0T3</accession>
<evidence type="ECO:0000313" key="4">
    <source>
        <dbReference type="EMBL" id="CAF4128546.1"/>
    </source>
</evidence>
<dbReference type="EMBL" id="CAJNOU010007803">
    <property type="protein sequence ID" value="CAF1530351.1"/>
    <property type="molecule type" value="Genomic_DNA"/>
</dbReference>
<dbReference type="EMBL" id="CAJOAX010013313">
    <property type="protein sequence ID" value="CAF4128546.1"/>
    <property type="molecule type" value="Genomic_DNA"/>
</dbReference>
<organism evidence="1 5">
    <name type="scientific">Rotaria sordida</name>
    <dbReference type="NCBI Taxonomy" id="392033"/>
    <lineage>
        <taxon>Eukaryota</taxon>
        <taxon>Metazoa</taxon>
        <taxon>Spiralia</taxon>
        <taxon>Gnathifera</taxon>
        <taxon>Rotifera</taxon>
        <taxon>Eurotatoria</taxon>
        <taxon>Bdelloidea</taxon>
        <taxon>Philodinida</taxon>
        <taxon>Philodinidae</taxon>
        <taxon>Rotaria</taxon>
    </lineage>
</organism>